<name>A0A1X0D6X1_9MYCO</name>
<sequence>MRPLPARAWPNGSVVAEYRPPADELPPALAAWFTLGYDEQAQWRRLSAGPPLAEVTGRLGGLPRDFLDDRVSLPALAADVLGAHVLDTPEVRALAGYPEARGGAAVGLWLVAGQPLSGLTAVAALGLRLAPVVPPARWLAEPDRREEAARLFLLWCGYHPAGETPEAAQTFAVRLDSLSRDRELAVAAAEHLHRMEVQRRLRERRAQEAAARYTHE</sequence>
<evidence type="ECO:0000313" key="1">
    <source>
        <dbReference type="EMBL" id="ORA68097.1"/>
    </source>
</evidence>
<organism evidence="1 2">
    <name type="scientific">Mycolicibacterium insubricum</name>
    <dbReference type="NCBI Taxonomy" id="444597"/>
    <lineage>
        <taxon>Bacteria</taxon>
        <taxon>Bacillati</taxon>
        <taxon>Actinomycetota</taxon>
        <taxon>Actinomycetes</taxon>
        <taxon>Mycobacteriales</taxon>
        <taxon>Mycobacteriaceae</taxon>
        <taxon>Mycolicibacterium</taxon>
    </lineage>
</organism>
<dbReference type="AlphaFoldDB" id="A0A1X0D6X1"/>
<dbReference type="STRING" id="444597.BST26_14810"/>
<gene>
    <name evidence="1" type="ORF">BST26_14810</name>
</gene>
<evidence type="ECO:0000313" key="2">
    <source>
        <dbReference type="Proteomes" id="UP000192801"/>
    </source>
</evidence>
<protein>
    <recommendedName>
        <fullName evidence="3">Phosphohydrolase</fullName>
    </recommendedName>
</protein>
<evidence type="ECO:0008006" key="3">
    <source>
        <dbReference type="Google" id="ProtNLM"/>
    </source>
</evidence>
<proteinExistence type="predicted"/>
<keyword evidence="2" id="KW-1185">Reference proteome</keyword>
<accession>A0A1X0D6X1</accession>
<reference evidence="1 2" key="1">
    <citation type="submission" date="2016-12" db="EMBL/GenBank/DDBJ databases">
        <title>The new phylogeny of genus Mycobacterium.</title>
        <authorList>
            <person name="Tortoli E."/>
            <person name="Trovato A."/>
            <person name="Cirillo D.M."/>
        </authorList>
    </citation>
    <scope>NUCLEOTIDE SEQUENCE [LARGE SCALE GENOMIC DNA]</scope>
    <source>
        <strain evidence="1 2">DSM 45130</strain>
    </source>
</reference>
<dbReference type="EMBL" id="MVHS01000038">
    <property type="protein sequence ID" value="ORA68097.1"/>
    <property type="molecule type" value="Genomic_DNA"/>
</dbReference>
<dbReference type="Proteomes" id="UP000192801">
    <property type="component" value="Unassembled WGS sequence"/>
</dbReference>
<comment type="caution">
    <text evidence="1">The sequence shown here is derived from an EMBL/GenBank/DDBJ whole genome shotgun (WGS) entry which is preliminary data.</text>
</comment>